<feature type="domain" description="Helicase C-terminal" evidence="5">
    <location>
        <begin position="911"/>
        <end position="1070"/>
    </location>
</feature>
<dbReference type="EMBL" id="VIFY01000160">
    <property type="protein sequence ID" value="TQB69316.1"/>
    <property type="molecule type" value="Genomic_DNA"/>
</dbReference>
<evidence type="ECO:0000313" key="6">
    <source>
        <dbReference type="EMBL" id="TQB69316.1"/>
    </source>
</evidence>
<dbReference type="GO" id="GO:0016787">
    <property type="term" value="F:hydrolase activity"/>
    <property type="evidence" value="ECO:0007669"/>
    <property type="project" value="UniProtKB-KW"/>
</dbReference>
<proteinExistence type="predicted"/>
<evidence type="ECO:0000313" key="7">
    <source>
        <dbReference type="Proteomes" id="UP000319663"/>
    </source>
</evidence>
<dbReference type="InterPro" id="IPR027417">
    <property type="entry name" value="P-loop_NTPase"/>
</dbReference>
<dbReference type="Gene3D" id="3.40.50.300">
    <property type="entry name" value="P-loop containing nucleotide triphosphate hydrolases"/>
    <property type="match status" value="1"/>
</dbReference>
<keyword evidence="1" id="KW-0547">Nucleotide-binding</keyword>
<evidence type="ECO:0000256" key="4">
    <source>
        <dbReference type="SAM" id="MobiDB-lite"/>
    </source>
</evidence>
<dbReference type="GO" id="GO:0005634">
    <property type="term" value="C:nucleus"/>
    <property type="evidence" value="ECO:0007669"/>
    <property type="project" value="TreeGrafter"/>
</dbReference>
<dbReference type="InterPro" id="IPR014001">
    <property type="entry name" value="Helicase_ATP-bd"/>
</dbReference>
<dbReference type="PANTHER" id="PTHR45626:SF51">
    <property type="entry name" value="SNF2-RELATED DOMAIN-CONTAINING PROTEIN"/>
    <property type="match status" value="1"/>
</dbReference>
<dbReference type="GO" id="GO:0006281">
    <property type="term" value="P:DNA repair"/>
    <property type="evidence" value="ECO:0007669"/>
    <property type="project" value="TreeGrafter"/>
</dbReference>
<dbReference type="InterPro" id="IPR038718">
    <property type="entry name" value="SNF2-like_sf"/>
</dbReference>
<dbReference type="GO" id="GO:0008094">
    <property type="term" value="F:ATP-dependent activity, acting on DNA"/>
    <property type="evidence" value="ECO:0007669"/>
    <property type="project" value="TreeGrafter"/>
</dbReference>
<keyword evidence="3" id="KW-0067">ATP-binding</keyword>
<feature type="region of interest" description="Disordered" evidence="4">
    <location>
        <begin position="842"/>
        <end position="883"/>
    </location>
</feature>
<dbReference type="Gene3D" id="3.40.50.10810">
    <property type="entry name" value="Tandem AAA-ATPase domain"/>
    <property type="match status" value="1"/>
</dbReference>
<dbReference type="InterPro" id="IPR050628">
    <property type="entry name" value="SNF2_RAD54_helicase_TF"/>
</dbReference>
<gene>
    <name evidence="6" type="ORF">MPDQ_002078</name>
</gene>
<dbReference type="SMART" id="SM00487">
    <property type="entry name" value="DEXDc"/>
    <property type="match status" value="1"/>
</dbReference>
<feature type="region of interest" description="Disordered" evidence="4">
    <location>
        <begin position="1083"/>
        <end position="1143"/>
    </location>
</feature>
<feature type="compositionally biased region" description="Low complexity" evidence="4">
    <location>
        <begin position="865"/>
        <end position="883"/>
    </location>
</feature>
<dbReference type="CDD" id="cd18008">
    <property type="entry name" value="DEXDc_SHPRH-like"/>
    <property type="match status" value="1"/>
</dbReference>
<feature type="region of interest" description="Disordered" evidence="4">
    <location>
        <begin position="1213"/>
        <end position="1232"/>
    </location>
</feature>
<dbReference type="STRING" id="5098.A0A507QL97"/>
<feature type="compositionally biased region" description="Polar residues" evidence="4">
    <location>
        <begin position="849"/>
        <end position="864"/>
    </location>
</feature>
<dbReference type="GO" id="GO:0005524">
    <property type="term" value="F:ATP binding"/>
    <property type="evidence" value="ECO:0007669"/>
    <property type="project" value="UniProtKB-KW"/>
</dbReference>
<protein>
    <recommendedName>
        <fullName evidence="5">Helicase C-terminal domain-containing protein</fullName>
    </recommendedName>
</protein>
<keyword evidence="7" id="KW-1185">Reference proteome</keyword>
<dbReference type="PROSITE" id="PS51194">
    <property type="entry name" value="HELICASE_CTER"/>
    <property type="match status" value="1"/>
</dbReference>
<dbReference type="InterPro" id="IPR000330">
    <property type="entry name" value="SNF2_N"/>
</dbReference>
<organism evidence="6 7">
    <name type="scientific">Monascus purpureus</name>
    <name type="common">Red mold</name>
    <name type="synonym">Monascus anka</name>
    <dbReference type="NCBI Taxonomy" id="5098"/>
    <lineage>
        <taxon>Eukaryota</taxon>
        <taxon>Fungi</taxon>
        <taxon>Dikarya</taxon>
        <taxon>Ascomycota</taxon>
        <taxon>Pezizomycotina</taxon>
        <taxon>Eurotiomycetes</taxon>
        <taxon>Eurotiomycetidae</taxon>
        <taxon>Eurotiales</taxon>
        <taxon>Aspergillaceae</taxon>
        <taxon>Monascus</taxon>
    </lineage>
</organism>
<feature type="compositionally biased region" description="Basic and acidic residues" evidence="4">
    <location>
        <begin position="44"/>
        <end position="57"/>
    </location>
</feature>
<comment type="caution">
    <text evidence="6">The sequence shown here is derived from an EMBL/GenBank/DDBJ whole genome shotgun (WGS) entry which is preliminary data.</text>
</comment>
<evidence type="ECO:0000259" key="5">
    <source>
        <dbReference type="PROSITE" id="PS51194"/>
    </source>
</evidence>
<dbReference type="SUPFAM" id="SSF52540">
    <property type="entry name" value="P-loop containing nucleoside triphosphate hydrolases"/>
    <property type="match status" value="2"/>
</dbReference>
<reference evidence="6 7" key="1">
    <citation type="submission" date="2019-06" db="EMBL/GenBank/DDBJ databases">
        <title>Wine fermentation using esterase from Monascus purpureus.</title>
        <authorList>
            <person name="Geng C."/>
            <person name="Zhang Y."/>
        </authorList>
    </citation>
    <scope>NUCLEOTIDE SEQUENCE [LARGE SCALE GENOMIC DNA]</scope>
    <source>
        <strain evidence="6">HQ1</strain>
    </source>
</reference>
<dbReference type="PANTHER" id="PTHR45626">
    <property type="entry name" value="TRANSCRIPTION TERMINATION FACTOR 2-RELATED"/>
    <property type="match status" value="1"/>
</dbReference>
<dbReference type="OrthoDB" id="2801544at2759"/>
<feature type="region of interest" description="Disordered" evidence="4">
    <location>
        <begin position="1243"/>
        <end position="1275"/>
    </location>
</feature>
<dbReference type="InterPro" id="IPR049730">
    <property type="entry name" value="SNF2/RAD54-like_C"/>
</dbReference>
<feature type="compositionally biased region" description="Low complexity" evidence="4">
    <location>
        <begin position="1252"/>
        <end position="1269"/>
    </location>
</feature>
<dbReference type="Pfam" id="PF00271">
    <property type="entry name" value="Helicase_C"/>
    <property type="match status" value="1"/>
</dbReference>
<dbReference type="Proteomes" id="UP000319663">
    <property type="component" value="Unassembled WGS sequence"/>
</dbReference>
<dbReference type="AlphaFoldDB" id="A0A507QL97"/>
<evidence type="ECO:0000256" key="2">
    <source>
        <dbReference type="ARBA" id="ARBA00022801"/>
    </source>
</evidence>
<feature type="compositionally biased region" description="Polar residues" evidence="4">
    <location>
        <begin position="1216"/>
        <end position="1227"/>
    </location>
</feature>
<feature type="compositionally biased region" description="Low complexity" evidence="4">
    <location>
        <begin position="16"/>
        <end position="42"/>
    </location>
</feature>
<evidence type="ECO:0000256" key="3">
    <source>
        <dbReference type="ARBA" id="ARBA00022840"/>
    </source>
</evidence>
<accession>A0A507QL97</accession>
<name>A0A507QL97_MONPU</name>
<dbReference type="CDD" id="cd18793">
    <property type="entry name" value="SF2_C_SNF"/>
    <property type="match status" value="1"/>
</dbReference>
<feature type="region of interest" description="Disordered" evidence="4">
    <location>
        <begin position="1"/>
        <end position="61"/>
    </location>
</feature>
<evidence type="ECO:0000256" key="1">
    <source>
        <dbReference type="ARBA" id="ARBA00022741"/>
    </source>
</evidence>
<keyword evidence="2" id="KW-0378">Hydrolase</keyword>
<dbReference type="Pfam" id="PF00176">
    <property type="entry name" value="SNF2-rel_dom"/>
    <property type="match status" value="1"/>
</dbReference>
<dbReference type="InterPro" id="IPR001650">
    <property type="entry name" value="Helicase_C-like"/>
</dbReference>
<sequence>MDQAVAVVLPLPLRESSPGSSSDVDGSNASSMPTPASPSPVSEAKSEGSLERSETKMQSESGPYIAVGVLRKRNAEYSMDGSSLGRELDIDSDDFPESEVANLEMRNWIRTSSYVYTGQPEWCHIRVYVLPDDVCRMLIQRSSPPLRRALKVVMARIDQSIDAWEGRRLANGVDSKTVVSDGSEDESLWYIFNTLQDPDPNVENMKDPYARRAMEELLSTPTDDSEQGYSGVVGLKSTLYPYQRRSAATMVQREAQPAQVLDPRLQRFVGPSGREYYYDKEEGSLVSEKRLYSEACGGILAETMGCGKTLICLALILATRGHFPRIPAQYQETTNPVHEKTASLVEMSAAAAGRFSLPWKSYFDTLSQLGMSYGRCIEACERNRGEYSIPPPPSRHRRKSMAYPSPAAQHLRLCSGTLVVVPANLVEHWEHEIAHHTEGLKVLTLRNSSDPTPSPDELLQYDILLFSKLRFEKEAGEVSEYQESPGKDTGDSPLMKLHWLRIIVDEGHNVAGHGQRNNMTQVLDKLQVERRWVVSGTPSTGLYGVEVSLASQETVTTDTDLPEATSSLLRGRKKTGNAINNELKDLDKLRLIIVDFLDLKPWSNSRADDRARWAKYVKIVDETGKRRKSPSLRATLQSLVVRHRLDVVHQEIPLPRLHNKVVYLEPTFYDRLSINLFLFGLAVNAITSGRKDQDYMFHPRNRKHLSLTVSNLRQAGFWWAGSDKDIPATIESALGHLEKNRDTMSPAEIELLTEGVRIARMAISSSSRSEFVQLQELGVYVQNFPSHARATWALDPSSPDAEPLLLGISQIRMAQQFITSNLTSYDPAEGLAGAGIRARRELTERAGVSPNNTSEPGSAKKSNNSSPEKITKTKPSSKSPRSKTFAKGLYKTLSPESPLTQTRLVGTSSAKLSYLLSKVLEFQKTEKIIIFYDNNNSAFWIAEGLDVLGIQFRIYAGTLRAYQKAEYLSLFRESEDIRVLLMDLRQASHGLHLANASRVFIINPIWQPNVESQAIKRAHRIGQTRPVFVETLVLKDTLEDKILKRRKEMTDTEIQDAERDLLDDTIMNSIIQNETYIPMTGDEESAGPALLPEPASLFGRHKLPVPDDGDANSSLDNGGQVGNTKLDMRRAPSIDWISPTKQPRKRKQVALALDAIPQIQSDLEPNPDFADLLKPKRKRKMPSANFVNENGIVMTPTSRYRRNSRRSSALPAILANGSSPGQVSPGINSPALHPISGPAPVYLGNTPQLFPGGSSSNASSSGMGGHSNSVLGPFD</sequence>